<feature type="repeat" description="PPR" evidence="3">
    <location>
        <begin position="444"/>
        <end position="478"/>
    </location>
</feature>
<dbReference type="GO" id="GO:0009451">
    <property type="term" value="P:RNA modification"/>
    <property type="evidence" value="ECO:0007669"/>
    <property type="project" value="InterPro"/>
</dbReference>
<gene>
    <name evidence="4" type="ORF">Ahy_A08g039141</name>
</gene>
<dbReference type="InterPro" id="IPR002885">
    <property type="entry name" value="PPR_rpt"/>
</dbReference>
<feature type="repeat" description="PPR" evidence="3">
    <location>
        <begin position="343"/>
        <end position="377"/>
    </location>
</feature>
<keyword evidence="1" id="KW-0677">Repeat</keyword>
<protein>
    <recommendedName>
        <fullName evidence="6">Pentatricopeptide repeat-containing protein</fullName>
    </recommendedName>
</protein>
<dbReference type="FunFam" id="1.25.40.10:FF:000196">
    <property type="entry name" value="Pentatricopeptide repeat-containing protein At4g14850"/>
    <property type="match status" value="1"/>
</dbReference>
<dbReference type="EMBL" id="SDMP01000008">
    <property type="protein sequence ID" value="RYR42690.1"/>
    <property type="molecule type" value="Genomic_DNA"/>
</dbReference>
<dbReference type="GO" id="GO:0003729">
    <property type="term" value="F:mRNA binding"/>
    <property type="evidence" value="ECO:0007669"/>
    <property type="project" value="UniProtKB-ARBA"/>
</dbReference>
<dbReference type="InterPro" id="IPR046960">
    <property type="entry name" value="PPR_At4g14850-like_plant"/>
</dbReference>
<keyword evidence="5" id="KW-1185">Reference proteome</keyword>
<comment type="caution">
    <text evidence="4">The sequence shown here is derived from an EMBL/GenBank/DDBJ whole genome shotgun (WGS) entry which is preliminary data.</text>
</comment>
<evidence type="ECO:0000313" key="4">
    <source>
        <dbReference type="EMBL" id="RYR42690.1"/>
    </source>
</evidence>
<dbReference type="OrthoDB" id="609013at2759"/>
<proteinExistence type="inferred from homology"/>
<sequence length="623" mass="69620">MSCRVSTLCRLLHRKPPVLVLSRPSTTHVSHHSDTDQDHAFLCIYCQIFGYKRKPLDPTRLELLPHLRSDPLSSPLLLNKFVSVCAKSLLLDVGIQLHASIVKLGFSSNVHIGSALISMYCKCGVVSEAQKLFDEITEKNVVVWNSLICGYLQVKCPLISVNLFMDMLKLGIDPAPLTMSAVLVACSQMEAYELGTQLHSLCLKVEFDHNVILGTNMIDVYSKCRDLEASRRVFDHMVERNVITWTSMVSGYAQNNQPEKAMVLIREMLRLGFNPNHVTYNSLLSSFSTHDHLDNCRQIHCCVIREGFEANEYVVVTLMTVYSECNGSLDDFWKACSGISKWDKVSLNALIAGLSNLGYGEEALIRYSLMREAGIETDHFVFSSILNSAGIISALNDGKKIHALILKYGYASNLNLQNGLVSMYARCGNISDSKKAFSSMDSHDVISWNSLLSGYAHHGHGKEAVELFEKMKSSEIKPNDTTFLAVLTACSHVGMLDKGLQYFELMMNDKTLAPPRMEHYAIIVDLLGRYEYLPEAESIINKMPIEAGPSTYKSLLNACRIHGNKEIALRSAEKLLKLYPDDPATYILLSNILHDRGNWADGAGVRKLMYVRGLAKNPGYSWI</sequence>
<dbReference type="PROSITE" id="PS51375">
    <property type="entry name" value="PPR"/>
    <property type="match status" value="4"/>
</dbReference>
<dbReference type="Gramene" id="arahy.Tifrunner.gnm2.ann2.Ah08g160000.1">
    <property type="protein sequence ID" value="arahy.Tifrunner.gnm2.ann2.Ah08g160000.1-CDS-1"/>
    <property type="gene ID" value="arahy.Tifrunner.gnm2.ann2.Ah08g160000"/>
</dbReference>
<dbReference type="FunFam" id="1.25.40.10:FF:000090">
    <property type="entry name" value="Pentatricopeptide repeat-containing protein, chloroplastic"/>
    <property type="match status" value="1"/>
</dbReference>
<dbReference type="InterPro" id="IPR011990">
    <property type="entry name" value="TPR-like_helical_dom_sf"/>
</dbReference>
<dbReference type="InterPro" id="IPR046848">
    <property type="entry name" value="E_motif"/>
</dbReference>
<dbReference type="Pfam" id="PF20431">
    <property type="entry name" value="E_motif"/>
    <property type="match status" value="1"/>
</dbReference>
<evidence type="ECO:0000256" key="3">
    <source>
        <dbReference type="PROSITE-ProRule" id="PRU00708"/>
    </source>
</evidence>
<dbReference type="FunFam" id="1.25.40.10:FF:000073">
    <property type="entry name" value="Pentatricopeptide repeat-containing protein chloroplastic"/>
    <property type="match status" value="1"/>
</dbReference>
<dbReference type="NCBIfam" id="TIGR00756">
    <property type="entry name" value="PPR"/>
    <property type="match status" value="2"/>
</dbReference>
<evidence type="ECO:0000256" key="2">
    <source>
        <dbReference type="ARBA" id="ARBA00061659"/>
    </source>
</evidence>
<evidence type="ECO:0008006" key="6">
    <source>
        <dbReference type="Google" id="ProtNLM"/>
    </source>
</evidence>
<dbReference type="Pfam" id="PF01535">
    <property type="entry name" value="PPR"/>
    <property type="match status" value="3"/>
</dbReference>
<dbReference type="SMR" id="A0A445BVE6"/>
<dbReference type="PANTHER" id="PTHR47926">
    <property type="entry name" value="PENTATRICOPEPTIDE REPEAT-CONTAINING PROTEIN"/>
    <property type="match status" value="1"/>
</dbReference>
<name>A0A445BVE6_ARAHY</name>
<feature type="repeat" description="PPR" evidence="3">
    <location>
        <begin position="241"/>
        <end position="275"/>
    </location>
</feature>
<reference evidence="4 5" key="1">
    <citation type="submission" date="2019-01" db="EMBL/GenBank/DDBJ databases">
        <title>Sequencing of cultivated peanut Arachis hypogaea provides insights into genome evolution and oil improvement.</title>
        <authorList>
            <person name="Chen X."/>
        </authorList>
    </citation>
    <scope>NUCLEOTIDE SEQUENCE [LARGE SCALE GENOMIC DNA]</scope>
    <source>
        <strain evidence="5">cv. Fuhuasheng</strain>
        <tissue evidence="4">Leaves</tissue>
    </source>
</reference>
<evidence type="ECO:0000313" key="5">
    <source>
        <dbReference type="Proteomes" id="UP000289738"/>
    </source>
</evidence>
<dbReference type="AlphaFoldDB" id="A0A445BVE6"/>
<dbReference type="Proteomes" id="UP000289738">
    <property type="component" value="Chromosome A08"/>
</dbReference>
<comment type="similarity">
    <text evidence="2">Belongs to the PPR family. PCMP-E subfamily.</text>
</comment>
<dbReference type="Pfam" id="PF13041">
    <property type="entry name" value="PPR_2"/>
    <property type="match status" value="2"/>
</dbReference>
<accession>A0A445BVE6</accession>
<dbReference type="PANTHER" id="PTHR47926:SF342">
    <property type="entry name" value="TETRATRICOPEPTIDE-LIKE HELICAL DOMAIN-CONTAINING PROTEIN-RELATED"/>
    <property type="match status" value="1"/>
</dbReference>
<organism evidence="4 5">
    <name type="scientific">Arachis hypogaea</name>
    <name type="common">Peanut</name>
    <dbReference type="NCBI Taxonomy" id="3818"/>
    <lineage>
        <taxon>Eukaryota</taxon>
        <taxon>Viridiplantae</taxon>
        <taxon>Streptophyta</taxon>
        <taxon>Embryophyta</taxon>
        <taxon>Tracheophyta</taxon>
        <taxon>Spermatophyta</taxon>
        <taxon>Magnoliopsida</taxon>
        <taxon>eudicotyledons</taxon>
        <taxon>Gunneridae</taxon>
        <taxon>Pentapetalae</taxon>
        <taxon>rosids</taxon>
        <taxon>fabids</taxon>
        <taxon>Fabales</taxon>
        <taxon>Fabaceae</taxon>
        <taxon>Papilionoideae</taxon>
        <taxon>50 kb inversion clade</taxon>
        <taxon>dalbergioids sensu lato</taxon>
        <taxon>Dalbergieae</taxon>
        <taxon>Pterocarpus clade</taxon>
        <taxon>Arachis</taxon>
    </lineage>
</organism>
<dbReference type="Gene3D" id="1.25.40.10">
    <property type="entry name" value="Tetratricopeptide repeat domain"/>
    <property type="match status" value="3"/>
</dbReference>
<dbReference type="SUPFAM" id="SSF48452">
    <property type="entry name" value="TPR-like"/>
    <property type="match status" value="1"/>
</dbReference>
<evidence type="ECO:0000256" key="1">
    <source>
        <dbReference type="ARBA" id="ARBA00022737"/>
    </source>
</evidence>
<feature type="repeat" description="PPR" evidence="3">
    <location>
        <begin position="109"/>
        <end position="143"/>
    </location>
</feature>